<feature type="region of interest" description="Disordered" evidence="1">
    <location>
        <begin position="1"/>
        <end position="46"/>
    </location>
</feature>
<evidence type="ECO:0000256" key="1">
    <source>
        <dbReference type="SAM" id="MobiDB-lite"/>
    </source>
</evidence>
<gene>
    <name evidence="2" type="ORF">RHS01_09782</name>
</gene>
<sequence>MSGQRRVEQRLPLILNDDIDSNSEESRPPSVQRPHSAPEATSHTRCGHTYYLPRWRTAEFPPPSEATLPSWPPPPNRRTWTYLVTPPDSIGKYEQYTIFLPSAERLEKQGAFGAPVAGLDHDARNRPRGPPHSAWLPAPPTFGVSGSHILGARPWASPRQFALDVPAYIGRSRKQEA</sequence>
<dbReference type="Proteomes" id="UP000614334">
    <property type="component" value="Unassembled WGS sequence"/>
</dbReference>
<dbReference type="EMBL" id="JACYCF010000024">
    <property type="protein sequence ID" value="KAF8749847.1"/>
    <property type="molecule type" value="Genomic_DNA"/>
</dbReference>
<evidence type="ECO:0000313" key="2">
    <source>
        <dbReference type="EMBL" id="KAF8749847.1"/>
    </source>
</evidence>
<protein>
    <submittedName>
        <fullName evidence="2">Uncharacterized protein</fullName>
    </submittedName>
</protein>
<accession>A0A8H7I4S7</accession>
<evidence type="ECO:0000313" key="3">
    <source>
        <dbReference type="Proteomes" id="UP000614334"/>
    </source>
</evidence>
<comment type="caution">
    <text evidence="2">The sequence shown here is derived from an EMBL/GenBank/DDBJ whole genome shotgun (WGS) entry which is preliminary data.</text>
</comment>
<organism evidence="2 3">
    <name type="scientific">Rhizoctonia solani</name>
    <dbReference type="NCBI Taxonomy" id="456999"/>
    <lineage>
        <taxon>Eukaryota</taxon>
        <taxon>Fungi</taxon>
        <taxon>Dikarya</taxon>
        <taxon>Basidiomycota</taxon>
        <taxon>Agaricomycotina</taxon>
        <taxon>Agaricomycetes</taxon>
        <taxon>Cantharellales</taxon>
        <taxon>Ceratobasidiaceae</taxon>
        <taxon>Rhizoctonia</taxon>
    </lineage>
</organism>
<name>A0A8H7I4S7_9AGAM</name>
<reference evidence="2" key="1">
    <citation type="submission" date="2020-09" db="EMBL/GenBank/DDBJ databases">
        <title>Comparative genome analyses of four rice-infecting Rhizoctonia solani isolates reveal extensive enrichment of homogalacturonan modification genes.</title>
        <authorList>
            <person name="Lee D.-Y."/>
            <person name="Jeon J."/>
            <person name="Kim K.-T."/>
            <person name="Cheong K."/>
            <person name="Song H."/>
            <person name="Choi G."/>
            <person name="Ko J."/>
            <person name="Opiyo S.O."/>
            <person name="Zuo S."/>
            <person name="Madhav S."/>
            <person name="Lee Y.-H."/>
            <person name="Wang G.-L."/>
        </authorList>
    </citation>
    <scope>NUCLEOTIDE SEQUENCE</scope>
    <source>
        <strain evidence="2">AG1-IA B2</strain>
    </source>
</reference>
<proteinExistence type="predicted"/>
<dbReference type="AlphaFoldDB" id="A0A8H7I4S7"/>